<reference evidence="10 11" key="1">
    <citation type="submission" date="2020-04" db="EMBL/GenBank/DDBJ databases">
        <title>MicrobeNet Type strains.</title>
        <authorList>
            <person name="Nicholson A.C."/>
        </authorList>
    </citation>
    <scope>NUCLEOTIDE SEQUENCE [LARGE SCALE GENOMIC DNA]</scope>
    <source>
        <strain evidence="10 11">ATCC BAA-277</strain>
    </source>
</reference>
<evidence type="ECO:0000256" key="4">
    <source>
        <dbReference type="ARBA" id="ARBA00022825"/>
    </source>
</evidence>
<sequence length="462" mass="46857">MTRWLAAIGATSALVLTTAAPAGAVPGPRTDQWWFSAWEIQQKVWPVTKGAGVTVAVIDNGVNGQIPDLRGALVQGTNLVSGGGDGQVGPTQDLEDSHGTGMAALIASNGSGTGYVGVAPEAKIMSVASNLVNWDKAIRFAADHGAKVINISQAFAAVNGCRPEMQQAVSYALQKDVVVVAGAGNSGTEGNPSMEPANCAGVLAVGAVDNKKAAWEKTERQPYVTVAAPGFLVNTVLANGRVTDHVAGTSQASALTSAVVALMRSKHPQMPAREIVQRIINTTKDAGPPGKDNMTGYGVVIPAAALTAKVPQNAPNPVFAAYDKWVQDNPQAAPKGKPGATKVPKSEATKKADQADRVFLYLLIGVAAVVVIGGIAVFALSRRNKKRGAGQGPPQGGGSGPPPGWGGHEAPPYGGQQVPPQGGPSGPPAGWGGPQGPPPGGPQGGRPYLPPQGGPGGSRPHN</sequence>
<dbReference type="PROSITE" id="PS51892">
    <property type="entry name" value="SUBTILASE"/>
    <property type="match status" value="1"/>
</dbReference>
<evidence type="ECO:0000256" key="6">
    <source>
        <dbReference type="SAM" id="MobiDB-lite"/>
    </source>
</evidence>
<keyword evidence="11" id="KW-1185">Reference proteome</keyword>
<evidence type="ECO:0000256" key="3">
    <source>
        <dbReference type="ARBA" id="ARBA00022801"/>
    </source>
</evidence>
<keyword evidence="7" id="KW-1133">Transmembrane helix</keyword>
<dbReference type="InterPro" id="IPR050131">
    <property type="entry name" value="Peptidase_S8_subtilisin-like"/>
</dbReference>
<comment type="caution">
    <text evidence="10">The sequence shown here is derived from an EMBL/GenBank/DDBJ whole genome shotgun (WGS) entry which is preliminary data.</text>
</comment>
<comment type="similarity">
    <text evidence="1 5">Belongs to the peptidase S8 family.</text>
</comment>
<feature type="compositionally biased region" description="Low complexity" evidence="6">
    <location>
        <begin position="411"/>
        <end position="420"/>
    </location>
</feature>
<dbReference type="GO" id="GO:0006508">
    <property type="term" value="P:proteolysis"/>
    <property type="evidence" value="ECO:0007669"/>
    <property type="project" value="UniProtKB-KW"/>
</dbReference>
<evidence type="ECO:0000313" key="11">
    <source>
        <dbReference type="Proteomes" id="UP000579250"/>
    </source>
</evidence>
<feature type="transmembrane region" description="Helical" evidence="7">
    <location>
        <begin position="358"/>
        <end position="380"/>
    </location>
</feature>
<gene>
    <name evidence="10" type="ORF">HGB48_01620</name>
</gene>
<protein>
    <submittedName>
        <fullName evidence="10">S8 family serine peptidase</fullName>
    </submittedName>
</protein>
<evidence type="ECO:0000256" key="7">
    <source>
        <dbReference type="SAM" id="Phobius"/>
    </source>
</evidence>
<organism evidence="10 11">
    <name type="scientific">Actinomadura latina</name>
    <dbReference type="NCBI Taxonomy" id="163603"/>
    <lineage>
        <taxon>Bacteria</taxon>
        <taxon>Bacillati</taxon>
        <taxon>Actinomycetota</taxon>
        <taxon>Actinomycetes</taxon>
        <taxon>Streptosporangiales</taxon>
        <taxon>Thermomonosporaceae</taxon>
        <taxon>Actinomadura</taxon>
    </lineage>
</organism>
<evidence type="ECO:0000256" key="2">
    <source>
        <dbReference type="ARBA" id="ARBA00022670"/>
    </source>
</evidence>
<evidence type="ECO:0000313" key="10">
    <source>
        <dbReference type="EMBL" id="NKZ02465.1"/>
    </source>
</evidence>
<dbReference type="PRINTS" id="PR00723">
    <property type="entry name" value="SUBTILISIN"/>
</dbReference>
<keyword evidence="2 5" id="KW-0645">Protease</keyword>
<keyword evidence="7" id="KW-0812">Transmembrane</keyword>
<evidence type="ECO:0000259" key="9">
    <source>
        <dbReference type="Pfam" id="PF00082"/>
    </source>
</evidence>
<feature type="signal peptide" evidence="8">
    <location>
        <begin position="1"/>
        <end position="24"/>
    </location>
</feature>
<keyword evidence="8" id="KW-0732">Signal</keyword>
<dbReference type="InterPro" id="IPR036852">
    <property type="entry name" value="Peptidase_S8/S53_dom_sf"/>
</dbReference>
<keyword evidence="7" id="KW-0472">Membrane</keyword>
<dbReference type="EMBL" id="JAAXPI010000001">
    <property type="protein sequence ID" value="NKZ02465.1"/>
    <property type="molecule type" value="Genomic_DNA"/>
</dbReference>
<keyword evidence="4 5" id="KW-0720">Serine protease</keyword>
<keyword evidence="3 5" id="KW-0378">Hydrolase</keyword>
<feature type="region of interest" description="Disordered" evidence="6">
    <location>
        <begin position="385"/>
        <end position="462"/>
    </location>
</feature>
<feature type="active site" description="Charge relay system" evidence="5">
    <location>
        <position position="59"/>
    </location>
</feature>
<dbReference type="PANTHER" id="PTHR43806:SF11">
    <property type="entry name" value="CEREVISIN-RELATED"/>
    <property type="match status" value="1"/>
</dbReference>
<feature type="chain" id="PRO_5032548441" evidence="8">
    <location>
        <begin position="25"/>
        <end position="462"/>
    </location>
</feature>
<feature type="region of interest" description="Disordered" evidence="6">
    <location>
        <begin position="329"/>
        <end position="351"/>
    </location>
</feature>
<name>A0A846YUV3_9ACTN</name>
<feature type="active site" description="Charge relay system" evidence="5">
    <location>
        <position position="250"/>
    </location>
</feature>
<evidence type="ECO:0000256" key="5">
    <source>
        <dbReference type="PROSITE-ProRule" id="PRU01240"/>
    </source>
</evidence>
<dbReference type="Proteomes" id="UP000579250">
    <property type="component" value="Unassembled WGS sequence"/>
</dbReference>
<dbReference type="GO" id="GO:0004252">
    <property type="term" value="F:serine-type endopeptidase activity"/>
    <property type="evidence" value="ECO:0007669"/>
    <property type="project" value="UniProtKB-UniRule"/>
</dbReference>
<dbReference type="InterPro" id="IPR015500">
    <property type="entry name" value="Peptidase_S8_subtilisin-rel"/>
</dbReference>
<accession>A0A846YUV3</accession>
<dbReference type="InterPro" id="IPR000209">
    <property type="entry name" value="Peptidase_S8/S53_dom"/>
</dbReference>
<dbReference type="PANTHER" id="PTHR43806">
    <property type="entry name" value="PEPTIDASE S8"/>
    <property type="match status" value="1"/>
</dbReference>
<dbReference type="CDD" id="cd00306">
    <property type="entry name" value="Peptidases_S8_S53"/>
    <property type="match status" value="1"/>
</dbReference>
<proteinExistence type="inferred from homology"/>
<feature type="active site" description="Charge relay system" evidence="5">
    <location>
        <position position="98"/>
    </location>
</feature>
<evidence type="ECO:0000256" key="1">
    <source>
        <dbReference type="ARBA" id="ARBA00011073"/>
    </source>
</evidence>
<evidence type="ECO:0000256" key="8">
    <source>
        <dbReference type="SAM" id="SignalP"/>
    </source>
</evidence>
<feature type="domain" description="Peptidase S8/S53" evidence="9">
    <location>
        <begin position="50"/>
        <end position="298"/>
    </location>
</feature>
<dbReference type="AlphaFoldDB" id="A0A846YUV3"/>
<dbReference type="SUPFAM" id="SSF52743">
    <property type="entry name" value="Subtilisin-like"/>
    <property type="match status" value="1"/>
</dbReference>
<dbReference type="Pfam" id="PF00082">
    <property type="entry name" value="Peptidase_S8"/>
    <property type="match status" value="1"/>
</dbReference>
<dbReference type="Gene3D" id="3.40.50.200">
    <property type="entry name" value="Peptidase S8/S53 domain"/>
    <property type="match status" value="1"/>
</dbReference>
<feature type="compositionally biased region" description="Gly residues" evidence="6">
    <location>
        <begin position="389"/>
        <end position="399"/>
    </location>
</feature>